<dbReference type="InterPro" id="IPR050712">
    <property type="entry name" value="NAD(P)H-dep_reductase"/>
</dbReference>
<dbReference type="STRING" id="1469144.LI90_2277"/>
<dbReference type="GO" id="GO:0016491">
    <property type="term" value="F:oxidoreductase activity"/>
    <property type="evidence" value="ECO:0007669"/>
    <property type="project" value="InterPro"/>
</dbReference>
<evidence type="ECO:0000259" key="1">
    <source>
        <dbReference type="Pfam" id="PF03358"/>
    </source>
</evidence>
<reference evidence="5" key="3">
    <citation type="submission" date="2015-04" db="EMBL/GenBank/DDBJ databases">
        <title>Physiological reanalysis, assessment of diazotrophy, and genome sequences of multiple isolates of Streptomyces thermoautotrophicus.</title>
        <authorList>
            <person name="MacKellar D.C."/>
            <person name="Lieber L."/>
            <person name="Norman J."/>
            <person name="Bolger A."/>
            <person name="Tobin C."/>
            <person name="Murray J.W."/>
            <person name="Chang R."/>
            <person name="Ford T."/>
            <person name="Nguyen P.Q."/>
            <person name="Woodward J."/>
            <person name="Permingeat H."/>
            <person name="Joshi N.S."/>
            <person name="Silver P.A."/>
            <person name="Usadel B."/>
            <person name="Rutherford A.W."/>
            <person name="Friesen M."/>
            <person name="Prell J."/>
        </authorList>
    </citation>
    <scope>NUCLEOTIDE SEQUENCE [LARGE SCALE GENOMIC DNA]</scope>
    <source>
        <strain evidence="5">H1</strain>
    </source>
</reference>
<proteinExistence type="predicted"/>
<evidence type="ECO:0000313" key="6">
    <source>
        <dbReference type="Proteomes" id="UP000070598"/>
    </source>
</evidence>
<evidence type="ECO:0000313" key="7">
    <source>
        <dbReference type="Proteomes" id="UP000070659"/>
    </source>
</evidence>
<dbReference type="EMBL" id="LAXD01000001">
    <property type="protein sequence ID" value="KWX01249.1"/>
    <property type="molecule type" value="Genomic_DNA"/>
</dbReference>
<feature type="domain" description="NADPH-dependent FMN reductase-like" evidence="1">
    <location>
        <begin position="3"/>
        <end position="152"/>
    </location>
</feature>
<dbReference type="InterPro" id="IPR029039">
    <property type="entry name" value="Flavoprotein-like_sf"/>
</dbReference>
<reference evidence="4 7" key="2">
    <citation type="submission" date="2015-02" db="EMBL/GenBank/DDBJ databases">
        <title>Physiological reanalysis, assessment of diazotrophy, and genome sequences of multiple isolates of Streptomyces thermoautotrophicus.</title>
        <authorList>
            <person name="MacKellar D.C."/>
            <person name="Lieber L."/>
            <person name="Norman J."/>
            <person name="Bolger A."/>
            <person name="Tobin C."/>
            <person name="Murray J.W."/>
            <person name="Prell J."/>
        </authorList>
    </citation>
    <scope>NUCLEOTIDE SEQUENCE [LARGE SCALE GENOMIC DNA]</scope>
    <source>
        <strain evidence="4 7">UBT1</strain>
    </source>
</reference>
<gene>
    <name evidence="2" type="ORF">LI90_2277</name>
    <name evidence="3" type="ORF">TH66_02675</name>
    <name evidence="4" type="ORF">TR74_15000</name>
</gene>
<evidence type="ECO:0000313" key="5">
    <source>
        <dbReference type="Proteomes" id="UP000070188"/>
    </source>
</evidence>
<dbReference type="AlphaFoldDB" id="A0A132NFL1"/>
<dbReference type="OrthoDB" id="9812295at2"/>
<dbReference type="PATRIC" id="fig|1469144.10.peg.2472"/>
<dbReference type="Proteomes" id="UP000070659">
    <property type="component" value="Unassembled WGS sequence"/>
</dbReference>
<dbReference type="Pfam" id="PF03358">
    <property type="entry name" value="FMN_red"/>
    <property type="match status" value="1"/>
</dbReference>
<evidence type="ECO:0000313" key="3">
    <source>
        <dbReference type="EMBL" id="KWX05579.1"/>
    </source>
</evidence>
<dbReference type="EMBL" id="JYIJ01000011">
    <property type="protein sequence ID" value="KWX05579.1"/>
    <property type="molecule type" value="Genomic_DNA"/>
</dbReference>
<reference evidence="6" key="1">
    <citation type="submission" date="2015-02" db="EMBL/GenBank/DDBJ databases">
        <title>Physiological reanalysis, assessment of diazotrophy, and genome sequences of multiple isolates of Streptomyces thermoautotrophicus.</title>
        <authorList>
            <person name="MacKellar D.C."/>
            <person name="Lieber L."/>
            <person name="Norman J."/>
            <person name="Bolger A."/>
            <person name="Tobin C."/>
            <person name="Murray J.W."/>
            <person name="Friesen M."/>
            <person name="Prell J."/>
        </authorList>
    </citation>
    <scope>NUCLEOTIDE SEQUENCE [LARGE SCALE GENOMIC DNA]</scope>
    <source>
        <strain evidence="6">UBT1</strain>
    </source>
</reference>
<dbReference type="RefSeq" id="WP_066887626.1">
    <property type="nucleotide sequence ID" value="NZ_JYIJ01000011.1"/>
</dbReference>
<accession>A0A132NFL1</accession>
<dbReference type="SUPFAM" id="SSF52218">
    <property type="entry name" value="Flavoproteins"/>
    <property type="match status" value="1"/>
</dbReference>
<dbReference type="PANTHER" id="PTHR30543:SF21">
    <property type="entry name" value="NAD(P)H-DEPENDENT FMN REDUCTASE LOT6"/>
    <property type="match status" value="1"/>
</dbReference>
<keyword evidence="5" id="KW-1185">Reference proteome</keyword>
<dbReference type="Gene3D" id="3.40.50.360">
    <property type="match status" value="1"/>
</dbReference>
<organism evidence="4 6">
    <name type="scientific">Carbonactinospora thermoautotrophica</name>
    <dbReference type="NCBI Taxonomy" id="1469144"/>
    <lineage>
        <taxon>Bacteria</taxon>
        <taxon>Bacillati</taxon>
        <taxon>Actinomycetota</taxon>
        <taxon>Actinomycetes</taxon>
        <taxon>Kitasatosporales</taxon>
        <taxon>Carbonactinosporaceae</taxon>
        <taxon>Carbonactinospora</taxon>
    </lineage>
</organism>
<dbReference type="EMBL" id="JYIK01000979">
    <property type="protein sequence ID" value="KWX08442.1"/>
    <property type="molecule type" value="Genomic_DNA"/>
</dbReference>
<dbReference type="InterPro" id="IPR005025">
    <property type="entry name" value="FMN_Rdtase-like_dom"/>
</dbReference>
<reference evidence="2" key="4">
    <citation type="submission" date="2015-04" db="EMBL/GenBank/DDBJ databases">
        <title>Physiological reanalysis, assessment of diazotrophy, and genome sequences of multiple isolates of Streptomyces thermoautotrophicus.</title>
        <authorList>
            <person name="MacKellar D.C."/>
            <person name="Lieber L."/>
            <person name="Norman J."/>
            <person name="Bolger A."/>
            <person name="Tobin C."/>
            <person name="Murray J.W."/>
            <person name="Woodward J."/>
            <person name="Friesen M."/>
            <person name="Prell J."/>
        </authorList>
    </citation>
    <scope>NUCLEOTIDE SEQUENCE [LARGE SCALE GENOMIC DNA]</scope>
    <source>
        <strain evidence="2">H1</strain>
    </source>
</reference>
<evidence type="ECO:0000313" key="4">
    <source>
        <dbReference type="EMBL" id="KWX08442.1"/>
    </source>
</evidence>
<comment type="caution">
    <text evidence="4">The sequence shown here is derived from an EMBL/GenBank/DDBJ whole genome shotgun (WGS) entry which is preliminary data.</text>
</comment>
<protein>
    <submittedName>
        <fullName evidence="4">NADPH-dependent FMN reductase</fullName>
    </submittedName>
    <submittedName>
        <fullName evidence="2">Putative reductase</fullName>
    </submittedName>
</protein>
<dbReference type="GO" id="GO:0010181">
    <property type="term" value="F:FMN binding"/>
    <property type="evidence" value="ECO:0007669"/>
    <property type="project" value="TreeGrafter"/>
</dbReference>
<sequence length="205" mass="22265">MIRIAIIIGSTRPGRRAVAVARWVKEAAGRHPAVKAGDATVEVVDLAEYGLPLLDEAVPAAFGQYSNEHTKRWAQTIDSFDGFVFVTPEYNRSMPAALKNAIDFLYAEWRNKAAGFVSYGVHGGTRAVEHLRLALAEVKIADVATQVSLPVFTDFTFTDPTDPTDPGVVTPGEHQEPTLFRMLDEIIAWSGALKPLRNTAASTAS</sequence>
<name>A0A132NFL1_9ACTN</name>
<dbReference type="Proteomes" id="UP000070188">
    <property type="component" value="Unassembled WGS sequence"/>
</dbReference>
<dbReference type="GO" id="GO:0005829">
    <property type="term" value="C:cytosol"/>
    <property type="evidence" value="ECO:0007669"/>
    <property type="project" value="TreeGrafter"/>
</dbReference>
<dbReference type="PANTHER" id="PTHR30543">
    <property type="entry name" value="CHROMATE REDUCTASE"/>
    <property type="match status" value="1"/>
</dbReference>
<dbReference type="Proteomes" id="UP000070598">
    <property type="component" value="Unassembled WGS sequence"/>
</dbReference>
<evidence type="ECO:0000313" key="2">
    <source>
        <dbReference type="EMBL" id="KWX01249.1"/>
    </source>
</evidence>